<proteinExistence type="predicted"/>
<evidence type="ECO:0000313" key="2">
    <source>
        <dbReference type="EMBL" id="KAJ9134266.1"/>
    </source>
</evidence>
<keyword evidence="1" id="KW-0732">Signal</keyword>
<dbReference type="AlphaFoldDB" id="A0AA38RF31"/>
<protein>
    <recommendedName>
        <fullName evidence="4">Secreted protein</fullName>
    </recommendedName>
</protein>
<keyword evidence="3" id="KW-1185">Reference proteome</keyword>
<dbReference type="Proteomes" id="UP001174694">
    <property type="component" value="Unassembled WGS sequence"/>
</dbReference>
<reference evidence="2" key="1">
    <citation type="submission" date="2022-07" db="EMBL/GenBank/DDBJ databases">
        <title>Fungi with potential for degradation of polypropylene.</title>
        <authorList>
            <person name="Gostincar C."/>
        </authorList>
    </citation>
    <scope>NUCLEOTIDE SEQUENCE</scope>
    <source>
        <strain evidence="2">EXF-13308</strain>
    </source>
</reference>
<dbReference type="EMBL" id="JANBVO010000044">
    <property type="protein sequence ID" value="KAJ9134266.1"/>
    <property type="molecule type" value="Genomic_DNA"/>
</dbReference>
<comment type="caution">
    <text evidence="2">The sequence shown here is derived from an EMBL/GenBank/DDBJ whole genome shotgun (WGS) entry which is preliminary data.</text>
</comment>
<evidence type="ECO:0000256" key="1">
    <source>
        <dbReference type="SAM" id="SignalP"/>
    </source>
</evidence>
<evidence type="ECO:0000313" key="3">
    <source>
        <dbReference type="Proteomes" id="UP001174694"/>
    </source>
</evidence>
<name>A0AA38RF31_9PEZI</name>
<organism evidence="2 3">
    <name type="scientific">Pleurostoma richardsiae</name>
    <dbReference type="NCBI Taxonomy" id="41990"/>
    <lineage>
        <taxon>Eukaryota</taxon>
        <taxon>Fungi</taxon>
        <taxon>Dikarya</taxon>
        <taxon>Ascomycota</taxon>
        <taxon>Pezizomycotina</taxon>
        <taxon>Sordariomycetes</taxon>
        <taxon>Sordariomycetidae</taxon>
        <taxon>Calosphaeriales</taxon>
        <taxon>Pleurostomataceae</taxon>
        <taxon>Pleurostoma</taxon>
    </lineage>
</organism>
<evidence type="ECO:0008006" key="4">
    <source>
        <dbReference type="Google" id="ProtNLM"/>
    </source>
</evidence>
<accession>A0AA38RF31</accession>
<feature type="signal peptide" evidence="1">
    <location>
        <begin position="1"/>
        <end position="20"/>
    </location>
</feature>
<sequence length="255" mass="27358">MKAVTILSIFGCAAVTFVGAAPAPAPVTPNPNFGLGISDLSGTAADQHPHVFTAEEIHSNILKTFPADQIIVSGQLEQYRAQHNTSLVYLSDSREFVEIVPVTDRLVERAGCVPDVKYQVLSSQGYWDPWIHLSGCRYTGKSDAGADYQINWSYSKSSYHSFDLSVSNILGIMGGSLGFGVTETYTNGGAFTCHINANSVGQVWGRHYIGWTEIKKTNCCVQCITTVGYVTAPKSGDTAQALGCSTGDNNVNCQS</sequence>
<feature type="chain" id="PRO_5041276076" description="Secreted protein" evidence="1">
    <location>
        <begin position="21"/>
        <end position="255"/>
    </location>
</feature>
<gene>
    <name evidence="2" type="ORF">NKR23_g10178</name>
</gene>